<dbReference type="SUPFAM" id="SSF56436">
    <property type="entry name" value="C-type lectin-like"/>
    <property type="match status" value="2"/>
</dbReference>
<dbReference type="PANTHER" id="PTHR43289:SF6">
    <property type="entry name" value="SERINE_THREONINE-PROTEIN KINASE NEKL-3"/>
    <property type="match status" value="1"/>
</dbReference>
<evidence type="ECO:0000256" key="4">
    <source>
        <dbReference type="ARBA" id="ARBA00022840"/>
    </source>
</evidence>
<dbReference type="Gene3D" id="1.10.510.10">
    <property type="entry name" value="Transferase(Phosphotransferase) domain 1"/>
    <property type="match status" value="1"/>
</dbReference>
<keyword evidence="1" id="KW-0808">Transferase</keyword>
<dbReference type="PROSITE" id="PS50041">
    <property type="entry name" value="C_TYPE_LECTIN_2"/>
    <property type="match status" value="2"/>
</dbReference>
<keyword evidence="4" id="KW-0067">ATP-binding</keyword>
<dbReference type="SMART" id="SM00220">
    <property type="entry name" value="S_TKc"/>
    <property type="match status" value="1"/>
</dbReference>
<dbReference type="Gene3D" id="3.10.100.10">
    <property type="entry name" value="Mannose-Binding Protein A, subunit A"/>
    <property type="match status" value="2"/>
</dbReference>
<dbReference type="RefSeq" id="WP_309488867.1">
    <property type="nucleotide sequence ID" value="NZ_JAENIG010000002.1"/>
</dbReference>
<evidence type="ECO:0000256" key="5">
    <source>
        <dbReference type="SAM" id="Coils"/>
    </source>
</evidence>
<evidence type="ECO:0000256" key="2">
    <source>
        <dbReference type="ARBA" id="ARBA00022741"/>
    </source>
</evidence>
<feature type="compositionally biased region" description="Basic and acidic residues" evidence="6">
    <location>
        <begin position="361"/>
        <end position="379"/>
    </location>
</feature>
<protein>
    <submittedName>
        <fullName evidence="9">Protein kinase</fullName>
    </submittedName>
</protein>
<keyword evidence="3 9" id="KW-0418">Kinase</keyword>
<keyword evidence="2" id="KW-0547">Nucleotide-binding</keyword>
<evidence type="ECO:0000256" key="6">
    <source>
        <dbReference type="SAM" id="MobiDB-lite"/>
    </source>
</evidence>
<dbReference type="SMART" id="SM00034">
    <property type="entry name" value="CLECT"/>
    <property type="match status" value="2"/>
</dbReference>
<dbReference type="InterPro" id="IPR011009">
    <property type="entry name" value="Kinase-like_dom_sf"/>
</dbReference>
<dbReference type="InterPro" id="IPR016187">
    <property type="entry name" value="CTDL_fold"/>
</dbReference>
<dbReference type="PROSITE" id="PS50011">
    <property type="entry name" value="PROTEIN_KINASE_DOM"/>
    <property type="match status" value="1"/>
</dbReference>
<dbReference type="Proteomes" id="UP000634206">
    <property type="component" value="Unassembled WGS sequence"/>
</dbReference>
<dbReference type="AlphaFoldDB" id="A0AAE2V8Y3"/>
<dbReference type="InterPro" id="IPR008271">
    <property type="entry name" value="Ser/Thr_kinase_AS"/>
</dbReference>
<comment type="caution">
    <text evidence="9">The sequence shown here is derived from an EMBL/GenBank/DDBJ whole genome shotgun (WGS) entry which is preliminary data.</text>
</comment>
<organism evidence="9 10">
    <name type="scientific">Oceaniferula flava</name>
    <dbReference type="NCBI Taxonomy" id="2800421"/>
    <lineage>
        <taxon>Bacteria</taxon>
        <taxon>Pseudomonadati</taxon>
        <taxon>Verrucomicrobiota</taxon>
        <taxon>Verrucomicrobiia</taxon>
        <taxon>Verrucomicrobiales</taxon>
        <taxon>Verrucomicrobiaceae</taxon>
        <taxon>Oceaniferula</taxon>
    </lineage>
</organism>
<dbReference type="PROSITE" id="PS00108">
    <property type="entry name" value="PROTEIN_KINASE_ST"/>
    <property type="match status" value="1"/>
</dbReference>
<accession>A0AAE2V8Y3</accession>
<reference evidence="9" key="1">
    <citation type="submission" date="2021-01" db="EMBL/GenBank/DDBJ databases">
        <title>Modified the classification status of verrucomicrobia.</title>
        <authorList>
            <person name="Feng X."/>
        </authorList>
    </citation>
    <scope>NUCLEOTIDE SEQUENCE</scope>
    <source>
        <strain evidence="9">5K15</strain>
    </source>
</reference>
<feature type="domain" description="Protein kinase" evidence="7">
    <location>
        <begin position="25"/>
        <end position="289"/>
    </location>
</feature>
<feature type="coiled-coil region" evidence="5">
    <location>
        <begin position="732"/>
        <end position="759"/>
    </location>
</feature>
<evidence type="ECO:0000313" key="10">
    <source>
        <dbReference type="Proteomes" id="UP000634206"/>
    </source>
</evidence>
<dbReference type="InterPro" id="IPR000719">
    <property type="entry name" value="Prot_kinase_dom"/>
</dbReference>
<evidence type="ECO:0000256" key="1">
    <source>
        <dbReference type="ARBA" id="ARBA00022679"/>
    </source>
</evidence>
<evidence type="ECO:0000259" key="8">
    <source>
        <dbReference type="PROSITE" id="PS50041"/>
    </source>
</evidence>
<evidence type="ECO:0000259" key="7">
    <source>
        <dbReference type="PROSITE" id="PS50011"/>
    </source>
</evidence>
<keyword evidence="10" id="KW-1185">Reference proteome</keyword>
<dbReference type="Pfam" id="PF00069">
    <property type="entry name" value="Pkinase"/>
    <property type="match status" value="1"/>
</dbReference>
<name>A0AAE2V8Y3_9BACT</name>
<dbReference type="SUPFAM" id="SSF56112">
    <property type="entry name" value="Protein kinase-like (PK-like)"/>
    <property type="match status" value="1"/>
</dbReference>
<feature type="domain" description="C-type lectin" evidence="8">
    <location>
        <begin position="434"/>
        <end position="503"/>
    </location>
</feature>
<feature type="region of interest" description="Disordered" evidence="6">
    <location>
        <begin position="361"/>
        <end position="407"/>
    </location>
</feature>
<dbReference type="Pfam" id="PF00059">
    <property type="entry name" value="Lectin_C"/>
    <property type="match status" value="2"/>
</dbReference>
<dbReference type="EMBL" id="JAENIG010000002">
    <property type="protein sequence ID" value="MBK1854263.1"/>
    <property type="molecule type" value="Genomic_DNA"/>
</dbReference>
<proteinExistence type="predicted"/>
<dbReference type="CDD" id="cd14014">
    <property type="entry name" value="STKc_PknB_like"/>
    <property type="match status" value="1"/>
</dbReference>
<keyword evidence="5" id="KW-0175">Coiled coil</keyword>
<dbReference type="InterPro" id="IPR001304">
    <property type="entry name" value="C-type_lectin-like"/>
</dbReference>
<dbReference type="Gene3D" id="3.30.200.20">
    <property type="entry name" value="Phosphorylase Kinase, domain 1"/>
    <property type="match status" value="1"/>
</dbReference>
<dbReference type="GO" id="GO:0004674">
    <property type="term" value="F:protein serine/threonine kinase activity"/>
    <property type="evidence" value="ECO:0007669"/>
    <property type="project" value="TreeGrafter"/>
</dbReference>
<evidence type="ECO:0000313" key="9">
    <source>
        <dbReference type="EMBL" id="MBK1854263.1"/>
    </source>
</evidence>
<dbReference type="PANTHER" id="PTHR43289">
    <property type="entry name" value="MITOGEN-ACTIVATED PROTEIN KINASE KINASE KINASE 20-RELATED"/>
    <property type="match status" value="1"/>
</dbReference>
<feature type="region of interest" description="Disordered" evidence="6">
    <location>
        <begin position="292"/>
        <end position="320"/>
    </location>
</feature>
<gene>
    <name evidence="9" type="ORF">JIN83_04800</name>
</gene>
<dbReference type="GO" id="GO:0005524">
    <property type="term" value="F:ATP binding"/>
    <property type="evidence" value="ECO:0007669"/>
    <property type="project" value="UniProtKB-KW"/>
</dbReference>
<feature type="compositionally biased region" description="Pro residues" evidence="6">
    <location>
        <begin position="391"/>
        <end position="402"/>
    </location>
</feature>
<sequence length="864" mass="95118">MTPTPTPDDFTPPEIEEIAGLLPAYEILSFIAKGGMGAVYLARQKSLDREVAIKILPRQYGADASFRASFQAEAKSMAKFNHPNLIGIYDFGQVDGLLYIIMEMVHGESLYHYSYGKTIDPEEASRIIIGICKGLSSAHSHGILHRDIKPANILLGPKASPKIGDFGLARPVGDHESDSAFGTPGYTAPEVMNDPSAVDQSTDIYSVGVMLYELLTGALPDNVYTPASTIAKCDARFDQIIRKATHPTPTMRYRSADDMADELEKVCQQNSSNRLLTRPATHSNNRNALAVPAAAGSRPGLQASAAGSRARSTPASVPPPKVGSNVPFIRNVIIIIGLLAAIYIAWESLKAVRAERAAENDLVKQQDEEKQKKREEKAKAALANAPKRVQPTPPVKKLTPPPVKEETPWQTLMRLRPKLAQGMRSEMPKGTFTRDGRARMYIRNNLTWHQAQNFCARHGGYIAVLPTEADLQWLCGKLESDQKIWLGAGSAGDGQWRWVDGTPWNQEIRSTSKAAYVAVDDTSILEPVPATAKRTFFIEWNMDGTNPGTVENQLKRCAESIANGDPQYPAGTTSYDNRHYLLLQKRATWQEAQALAEIGGATLAVPSNPDENVWLVEFVAAALGKGEVCWIGGHRPPNGSWQWANGEAWEFANWNQGAPNAKPTIAAGCAITANQNWNDFPASGKSSHLIIEWSQDGEGNEEVADIGDGNDQLTPLRQKCAALIKDIQQRYDKEYSNNIKGYEQELRAYERSLSKSVAEAVRPGLAIMTSRYPGNRIPDDIPRANMPAKVTEILDSRINRQTLTTAKYAAEIQSLSEKYRANLEKIAQELSSKGLKSHLTRVRKEITKSHSQPLAFEKYILNSQ</sequence>
<feature type="domain" description="C-type lectin" evidence="8">
    <location>
        <begin position="575"/>
        <end position="679"/>
    </location>
</feature>
<evidence type="ECO:0000256" key="3">
    <source>
        <dbReference type="ARBA" id="ARBA00022777"/>
    </source>
</evidence>
<dbReference type="InterPro" id="IPR016186">
    <property type="entry name" value="C-type_lectin-like/link_sf"/>
</dbReference>